<sequence length="761" mass="82951">MSDAVADDGEYQDDTITLNGVKLAVNSPIRAGMVSEFSTGMKVGKATYDERLHAFWIALDDFSGGFGFRQLDVREAGGTHFDNVGGVDLRRPRHITLPARRDTLDPPSDPALSTLISWQDSMIYSDISGAERLYVAILEDIFYLDIERSVLTRVYDGSADPDGANAPRFGRIIEGVASDGTRFLLATGVDATGSEEYVRTEDGGTWVKSSGIPATPAANASMQLSDAIWWNGLVIAHGEGDQIIGSSDGKAWDVDEAGLLDPRWRTGGSFVRFVGTAMAPWGYDAPYFLSKGHLWILDWYLYNAVKVEDLGDRNVLRAGVVWNGSIIVTDGWNIWEYNPGNAQTVRRIGLFGKDGPPPSTRSDTGHPGQADNYYITHFIPGTSDLFAICRSLTGAGAAVGAPSWRLAVYNGVGWSWFGSEVTSSQAYAGIMGIFPSALSLQLPTRTIDVVAIADQNSTDWNLHTIHLPPVGDIPVPGPGQRFEDGPLSFETGWFDGGFAELEGALLQLSFDGYSMSDTETVLVEYRLNNQTEATYETLGTFKKNSQKIWFSDDHRGVPFMSVQFRISLDRGIGVKFSDAGTNVSDAAFDAGDVSVTVQDSSLFRIGDVVRFDEEQCLITAITAASELLTITRGYNSTTDAGHSNGIDVYAEEGVSPEIKALILVYDKVPKMRTAWTIRIDVSRMIERPFSIDEETATTESIWQFLKSLVNTPTLTKMVVPSMESGGVNVRITDMPATISDFRTAMGGRGFIELQLIETVGE</sequence>
<gene>
    <name evidence="1" type="ORF">LCGC14_0289160</name>
</gene>
<name>A0A0F9TYR9_9ZZZZ</name>
<dbReference type="EMBL" id="LAZR01000171">
    <property type="protein sequence ID" value="KKN84454.1"/>
    <property type="molecule type" value="Genomic_DNA"/>
</dbReference>
<evidence type="ECO:0000313" key="1">
    <source>
        <dbReference type="EMBL" id="KKN84454.1"/>
    </source>
</evidence>
<accession>A0A0F9TYR9</accession>
<organism evidence="1">
    <name type="scientific">marine sediment metagenome</name>
    <dbReference type="NCBI Taxonomy" id="412755"/>
    <lineage>
        <taxon>unclassified sequences</taxon>
        <taxon>metagenomes</taxon>
        <taxon>ecological metagenomes</taxon>
    </lineage>
</organism>
<comment type="caution">
    <text evidence="1">The sequence shown here is derived from an EMBL/GenBank/DDBJ whole genome shotgun (WGS) entry which is preliminary data.</text>
</comment>
<dbReference type="AlphaFoldDB" id="A0A0F9TYR9"/>
<reference evidence="1" key="1">
    <citation type="journal article" date="2015" name="Nature">
        <title>Complex archaea that bridge the gap between prokaryotes and eukaryotes.</title>
        <authorList>
            <person name="Spang A."/>
            <person name="Saw J.H."/>
            <person name="Jorgensen S.L."/>
            <person name="Zaremba-Niedzwiedzka K."/>
            <person name="Martijn J."/>
            <person name="Lind A.E."/>
            <person name="van Eijk R."/>
            <person name="Schleper C."/>
            <person name="Guy L."/>
            <person name="Ettema T.J."/>
        </authorList>
    </citation>
    <scope>NUCLEOTIDE SEQUENCE</scope>
</reference>
<protein>
    <submittedName>
        <fullName evidence="1">Uncharacterized protein</fullName>
    </submittedName>
</protein>
<proteinExistence type="predicted"/>